<evidence type="ECO:0000256" key="2">
    <source>
        <dbReference type="SAM" id="SignalP"/>
    </source>
</evidence>
<feature type="transmembrane region" description="Helical" evidence="1">
    <location>
        <begin position="208"/>
        <end position="225"/>
    </location>
</feature>
<dbReference type="EMBL" id="JACCKA010000029">
    <property type="protein sequence ID" value="NZA25557.1"/>
    <property type="molecule type" value="Genomic_DNA"/>
</dbReference>
<evidence type="ECO:0000259" key="3">
    <source>
        <dbReference type="Pfam" id="PF06580"/>
    </source>
</evidence>
<feature type="transmembrane region" description="Helical" evidence="1">
    <location>
        <begin position="297"/>
        <end position="314"/>
    </location>
</feature>
<keyword evidence="5" id="KW-1185">Reference proteome</keyword>
<dbReference type="Pfam" id="PF06580">
    <property type="entry name" value="His_kinase"/>
    <property type="match status" value="1"/>
</dbReference>
<feature type="domain" description="Signal transduction histidine kinase internal region" evidence="3">
    <location>
        <begin position="384"/>
        <end position="458"/>
    </location>
</feature>
<feature type="transmembrane region" description="Helical" evidence="1">
    <location>
        <begin position="346"/>
        <end position="366"/>
    </location>
</feature>
<dbReference type="GO" id="GO:0000155">
    <property type="term" value="F:phosphorelay sensor kinase activity"/>
    <property type="evidence" value="ECO:0007669"/>
    <property type="project" value="InterPro"/>
</dbReference>
<dbReference type="Gene3D" id="2.60.120.260">
    <property type="entry name" value="Galactose-binding domain-like"/>
    <property type="match status" value="1"/>
</dbReference>
<feature type="transmembrane region" description="Helical" evidence="1">
    <location>
        <begin position="273"/>
        <end position="291"/>
    </location>
</feature>
<keyword evidence="2" id="KW-0732">Signal</keyword>
<protein>
    <submittedName>
        <fullName evidence="4">Histidine kinase</fullName>
    </submittedName>
</protein>
<organism evidence="4 5">
    <name type="scientific">Luteimonas salinisoli</name>
    <dbReference type="NCBI Taxonomy" id="2752307"/>
    <lineage>
        <taxon>Bacteria</taxon>
        <taxon>Pseudomonadati</taxon>
        <taxon>Pseudomonadota</taxon>
        <taxon>Gammaproteobacteria</taxon>
        <taxon>Lysobacterales</taxon>
        <taxon>Lysobacteraceae</taxon>
        <taxon>Luteimonas</taxon>
    </lineage>
</organism>
<proteinExistence type="predicted"/>
<feature type="transmembrane region" description="Helical" evidence="1">
    <location>
        <begin position="321"/>
        <end position="340"/>
    </location>
</feature>
<reference evidence="4 5" key="1">
    <citation type="submission" date="2020-07" db="EMBL/GenBank/DDBJ databases">
        <title>Luteimonas sp. SJ-92.</title>
        <authorList>
            <person name="Huang X.-X."/>
            <person name="Xu L."/>
            <person name="Sun J.-Q."/>
        </authorList>
    </citation>
    <scope>NUCLEOTIDE SEQUENCE [LARGE SCALE GENOMIC DNA]</scope>
    <source>
        <strain evidence="4 5">SJ-92</strain>
    </source>
</reference>
<dbReference type="InterPro" id="IPR010559">
    <property type="entry name" value="Sig_transdc_His_kin_internal"/>
</dbReference>
<accession>A0A853JA55</accession>
<evidence type="ECO:0000313" key="5">
    <source>
        <dbReference type="Proteomes" id="UP000578091"/>
    </source>
</evidence>
<feature type="transmembrane region" description="Helical" evidence="1">
    <location>
        <begin position="180"/>
        <end position="201"/>
    </location>
</feature>
<dbReference type="PANTHER" id="PTHR34220:SF7">
    <property type="entry name" value="SENSOR HISTIDINE KINASE YPDA"/>
    <property type="match status" value="1"/>
</dbReference>
<keyword evidence="4" id="KW-0808">Transferase</keyword>
<dbReference type="AlphaFoldDB" id="A0A853JA55"/>
<sequence>MAGLLVVGAAAALAAVSSAAGAASDLPTPAIATVKVMEGDDALWAAAEFDDRGWEEMRWYRIDPQGRLVWVRAHVSLPTAPALEEAPLAVYVSALAAYEVHWNGERIGGSGTPGASESLEIPGKLDTVHHVPRRLVRKGDNVLAVRMSSFHLRRVLAGPVHLLAVGEYGALHHQAVLRRLPAFAAAGALLLGAVYFAAMFFSDRRDRGSLLLSLLSLAALVQLAAELSRVVFSYEYPLHILRLEIVLAAAAASGLLLGAYVVDLYAVRHRRALMALALATIGASALAVPGFDGKTAYVILSALLVVVVAAAIGIRARLRGAAITMAVAAGLAVWLVSRPFGFVDQMYYLALTALLLFLFAQQVALLRRTQSVRASAELRSARLELELLKRQIQPHFLMNSLTAVAEWIESDPATGVRMIEALAGEFGALAAMSDKTLVPLADELELCRRHLEVVSYRQDRVFALDSDGVDVSGRLPPATLHTLLENALTHNAYAGGAVFTLEAAESGGGRSSYRLRSPFEGRARGRRRDGRGHAYVRARLREAFGDDWSFAAAPEGVEWVDTIEIPRA</sequence>
<keyword evidence="1" id="KW-1133">Transmembrane helix</keyword>
<dbReference type="RefSeq" id="WP_180677360.1">
    <property type="nucleotide sequence ID" value="NZ_JACCKA010000029.1"/>
</dbReference>
<dbReference type="InterPro" id="IPR050640">
    <property type="entry name" value="Bact_2-comp_sensor_kinase"/>
</dbReference>
<evidence type="ECO:0000256" key="1">
    <source>
        <dbReference type="SAM" id="Phobius"/>
    </source>
</evidence>
<dbReference type="Proteomes" id="UP000578091">
    <property type="component" value="Unassembled WGS sequence"/>
</dbReference>
<dbReference type="PANTHER" id="PTHR34220">
    <property type="entry name" value="SENSOR HISTIDINE KINASE YPDA"/>
    <property type="match status" value="1"/>
</dbReference>
<feature type="chain" id="PRO_5032535160" evidence="2">
    <location>
        <begin position="23"/>
        <end position="568"/>
    </location>
</feature>
<name>A0A853JA55_9GAMM</name>
<evidence type="ECO:0000313" key="4">
    <source>
        <dbReference type="EMBL" id="NZA25557.1"/>
    </source>
</evidence>
<keyword evidence="1" id="KW-0812">Transmembrane</keyword>
<gene>
    <name evidence="4" type="ORF">H0E84_04115</name>
</gene>
<feature type="signal peptide" evidence="2">
    <location>
        <begin position="1"/>
        <end position="22"/>
    </location>
</feature>
<comment type="caution">
    <text evidence="4">The sequence shown here is derived from an EMBL/GenBank/DDBJ whole genome shotgun (WGS) entry which is preliminary data.</text>
</comment>
<keyword evidence="1" id="KW-0472">Membrane</keyword>
<feature type="transmembrane region" description="Helical" evidence="1">
    <location>
        <begin position="245"/>
        <end position="266"/>
    </location>
</feature>
<dbReference type="GO" id="GO:0016020">
    <property type="term" value="C:membrane"/>
    <property type="evidence" value="ECO:0007669"/>
    <property type="project" value="InterPro"/>
</dbReference>
<keyword evidence="4" id="KW-0418">Kinase</keyword>